<dbReference type="EMBL" id="KN454925">
    <property type="protein sequence ID" value="KHG30191.1"/>
    <property type="molecule type" value="Genomic_DNA"/>
</dbReference>
<name>A0A0B0Q2P7_GOSAR</name>
<evidence type="ECO:0000313" key="1">
    <source>
        <dbReference type="EMBL" id="KHG30191.1"/>
    </source>
</evidence>
<reference evidence="2" key="1">
    <citation type="submission" date="2014-09" db="EMBL/GenBank/DDBJ databases">
        <authorList>
            <person name="Mudge J."/>
            <person name="Ramaraj T."/>
            <person name="Lindquist I.E."/>
            <person name="Bharti A.K."/>
            <person name="Sundararajan A."/>
            <person name="Cameron C.T."/>
            <person name="Woodward J.E."/>
            <person name="May G.D."/>
            <person name="Brubaker C."/>
            <person name="Broadhvest J."/>
            <person name="Wilkins T.A."/>
        </authorList>
    </citation>
    <scope>NUCLEOTIDE SEQUENCE</scope>
    <source>
        <strain evidence="2">cv. AKA8401</strain>
    </source>
</reference>
<keyword evidence="2" id="KW-1185">Reference proteome</keyword>
<dbReference type="Proteomes" id="UP000032142">
    <property type="component" value="Unassembled WGS sequence"/>
</dbReference>
<proteinExistence type="predicted"/>
<organism evidence="1 2">
    <name type="scientific">Gossypium arboreum</name>
    <name type="common">Tree cotton</name>
    <name type="synonym">Gossypium nanking</name>
    <dbReference type="NCBI Taxonomy" id="29729"/>
    <lineage>
        <taxon>Eukaryota</taxon>
        <taxon>Viridiplantae</taxon>
        <taxon>Streptophyta</taxon>
        <taxon>Embryophyta</taxon>
        <taxon>Tracheophyta</taxon>
        <taxon>Spermatophyta</taxon>
        <taxon>Magnoliopsida</taxon>
        <taxon>eudicotyledons</taxon>
        <taxon>Gunneridae</taxon>
        <taxon>Pentapetalae</taxon>
        <taxon>rosids</taxon>
        <taxon>malvids</taxon>
        <taxon>Malvales</taxon>
        <taxon>Malvaceae</taxon>
        <taxon>Malvoideae</taxon>
        <taxon>Gossypium</taxon>
    </lineage>
</organism>
<accession>A0A0B0Q2P7</accession>
<gene>
    <name evidence="1" type="ORF">F383_15633</name>
</gene>
<sequence>MCCRKGVSLDG</sequence>
<evidence type="ECO:0000313" key="2">
    <source>
        <dbReference type="Proteomes" id="UP000032142"/>
    </source>
</evidence>
<protein>
    <submittedName>
        <fullName evidence="1">Uncharacterized protein</fullName>
    </submittedName>
</protein>